<evidence type="ECO:0000313" key="2">
    <source>
        <dbReference type="Proteomes" id="UP000789706"/>
    </source>
</evidence>
<name>A0A9N9GS12_9GLOM</name>
<dbReference type="EMBL" id="CAJVPK010003653">
    <property type="protein sequence ID" value="CAG8629613.1"/>
    <property type="molecule type" value="Genomic_DNA"/>
</dbReference>
<keyword evidence="2" id="KW-1185">Reference proteome</keyword>
<proteinExistence type="predicted"/>
<organism evidence="1 2">
    <name type="scientific">Diversispora eburnea</name>
    <dbReference type="NCBI Taxonomy" id="1213867"/>
    <lineage>
        <taxon>Eukaryota</taxon>
        <taxon>Fungi</taxon>
        <taxon>Fungi incertae sedis</taxon>
        <taxon>Mucoromycota</taxon>
        <taxon>Glomeromycotina</taxon>
        <taxon>Glomeromycetes</taxon>
        <taxon>Diversisporales</taxon>
        <taxon>Diversisporaceae</taxon>
        <taxon>Diversispora</taxon>
    </lineage>
</organism>
<gene>
    <name evidence="1" type="ORF">DEBURN_LOCUS10714</name>
</gene>
<dbReference type="AlphaFoldDB" id="A0A9N9GS12"/>
<evidence type="ECO:0000313" key="1">
    <source>
        <dbReference type="EMBL" id="CAG8629613.1"/>
    </source>
</evidence>
<dbReference type="Proteomes" id="UP000789706">
    <property type="component" value="Unassembled WGS sequence"/>
</dbReference>
<protein>
    <submittedName>
        <fullName evidence="1">8762_t:CDS:1</fullName>
    </submittedName>
</protein>
<accession>A0A9N9GS12</accession>
<reference evidence="1" key="1">
    <citation type="submission" date="2021-06" db="EMBL/GenBank/DDBJ databases">
        <authorList>
            <person name="Kallberg Y."/>
            <person name="Tangrot J."/>
            <person name="Rosling A."/>
        </authorList>
    </citation>
    <scope>NUCLEOTIDE SEQUENCE</scope>
    <source>
        <strain evidence="1">AZ414A</strain>
    </source>
</reference>
<comment type="caution">
    <text evidence="1">The sequence shown here is derived from an EMBL/GenBank/DDBJ whole genome shotgun (WGS) entry which is preliminary data.</text>
</comment>
<sequence>MVYEQKQRTVMELKINQKIDEIKKGYEIEIVIPSWKKTKRVRCVGIEMIIDPIELKQKIQNIFTHWVTKEKVENPKYYSEWKEIYSNSKSQIKEEWYSTLTQEFAKER</sequence>